<dbReference type="RefSeq" id="WP_077590279.1">
    <property type="nucleotide sequence ID" value="NZ_CP019640.1"/>
</dbReference>
<reference evidence="2 3" key="1">
    <citation type="submission" date="2017-02" db="EMBL/GenBank/DDBJ databases">
        <title>The complete genomic sequence of a novel cold adapted crude oil-degrading bacterium Planococcus qaidamina Y42.</title>
        <authorList>
            <person name="Yang R."/>
        </authorList>
    </citation>
    <scope>NUCLEOTIDE SEQUENCE [LARGE SCALE GENOMIC DNA]</scope>
    <source>
        <strain evidence="2 3">Y42</strain>
    </source>
</reference>
<proteinExistence type="predicted"/>
<dbReference type="Proteomes" id="UP000188184">
    <property type="component" value="Chromosome"/>
</dbReference>
<evidence type="ECO:0000313" key="3">
    <source>
        <dbReference type="Proteomes" id="UP000188184"/>
    </source>
</evidence>
<gene>
    <name evidence="2" type="ORF">B0X71_15625</name>
</gene>
<name>A0A1Q2L1Q4_9BACL</name>
<accession>A0A1Q2L1Q4</accession>
<dbReference type="KEGG" id="pmar:B0X71_15625"/>
<protein>
    <submittedName>
        <fullName evidence="2">ABC transporter permease</fullName>
    </submittedName>
</protein>
<evidence type="ECO:0000256" key="1">
    <source>
        <dbReference type="SAM" id="Phobius"/>
    </source>
</evidence>
<dbReference type="OrthoDB" id="2971941at2"/>
<keyword evidence="1" id="KW-1133">Transmembrane helix</keyword>
<dbReference type="AlphaFoldDB" id="A0A1Q2L1Q4"/>
<keyword evidence="1" id="KW-0812">Transmembrane</keyword>
<keyword evidence="3" id="KW-1185">Reference proteome</keyword>
<organism evidence="2 3">
    <name type="scientific">Planococcus lenghuensis</name>
    <dbReference type="NCBI Taxonomy" id="2213202"/>
    <lineage>
        <taxon>Bacteria</taxon>
        <taxon>Bacillati</taxon>
        <taxon>Bacillota</taxon>
        <taxon>Bacilli</taxon>
        <taxon>Bacillales</taxon>
        <taxon>Caryophanaceae</taxon>
        <taxon>Planococcus</taxon>
    </lineage>
</organism>
<evidence type="ECO:0000313" key="2">
    <source>
        <dbReference type="EMBL" id="AQQ54388.1"/>
    </source>
</evidence>
<keyword evidence="1" id="KW-0472">Membrane</keyword>
<sequence length="113" mass="12451">MNKFWLAVIGITAGIVALANLGSLLGLIVSAAVVYAGIHFYQRSVSTPAKVWWGIVIVIGVVTAIANVPAFFAVAGLIVLWMVYRRWNGEEVSVSRSKDPFTNFENQWKQLKK</sequence>
<dbReference type="EMBL" id="CP019640">
    <property type="protein sequence ID" value="AQQ54388.1"/>
    <property type="molecule type" value="Genomic_DNA"/>
</dbReference>
<feature type="transmembrane region" description="Helical" evidence="1">
    <location>
        <begin position="52"/>
        <end position="83"/>
    </location>
</feature>